<reference evidence="1 2" key="1">
    <citation type="submission" date="2021-05" db="EMBL/GenBank/DDBJ databases">
        <title>Whole genome sequence of Curtobacterium flaccumfaciens pv. flaccumfaciens strain CFBP 8819.</title>
        <authorList>
            <person name="Osdaghi E."/>
            <person name="Taghouti G."/>
            <person name="Portier P."/>
            <person name="Fazliarab A."/>
            <person name="Taghavi S.M."/>
            <person name="Briand M."/>
            <person name="Le-Saux M."/>
            <person name="Jacques M.-A."/>
        </authorList>
    </citation>
    <scope>NUCLEOTIDE SEQUENCE [LARGE SCALE GENOMIC DNA]</scope>
    <source>
        <strain evidence="1 2">CFBP 8819</strain>
    </source>
</reference>
<dbReference type="Proteomes" id="UP001519641">
    <property type="component" value="Unassembled WGS sequence"/>
</dbReference>
<comment type="caution">
    <text evidence="1">The sequence shown here is derived from an EMBL/GenBank/DDBJ whole genome shotgun (WGS) entry which is preliminary data.</text>
</comment>
<dbReference type="EMBL" id="JAHEWS010000001">
    <property type="protein sequence ID" value="MBT1586442.1"/>
    <property type="molecule type" value="Genomic_DNA"/>
</dbReference>
<name>A0ABS5VEH9_9MICO</name>
<accession>A0ABS5VEH9</accession>
<gene>
    <name evidence="1" type="ORF">KK097_01275</name>
</gene>
<keyword evidence="2" id="KW-1185">Reference proteome</keyword>
<organism evidence="1 2">
    <name type="scientific">Curtobacterium aurantiacum</name>
    <dbReference type="NCBI Taxonomy" id="3236919"/>
    <lineage>
        <taxon>Bacteria</taxon>
        <taxon>Bacillati</taxon>
        <taxon>Actinomycetota</taxon>
        <taxon>Actinomycetes</taxon>
        <taxon>Micrococcales</taxon>
        <taxon>Microbacteriaceae</taxon>
        <taxon>Curtobacterium</taxon>
    </lineage>
</organism>
<evidence type="ECO:0000313" key="1">
    <source>
        <dbReference type="EMBL" id="MBT1586442.1"/>
    </source>
</evidence>
<proteinExistence type="predicted"/>
<protein>
    <submittedName>
        <fullName evidence="1">Uncharacterized protein</fullName>
    </submittedName>
</protein>
<evidence type="ECO:0000313" key="2">
    <source>
        <dbReference type="Proteomes" id="UP001519641"/>
    </source>
</evidence>
<sequence length="151" mass="16300">MAVIGVARERVFYTAILGQLIDLTDVLVVDPYLGADDVQVLTRITSVSRVLTGPRPVRDRNEKDETSRRDHLALAAGSRPGLEVRLTTAIHDRYMLPSEGAGLMLGASLGGSKVTTAVELSDDTTAEHRSTFDTIWAGADPVDPIIIPAKY</sequence>